<name>A0AAW5EX63_CLOSY</name>
<evidence type="ECO:0000256" key="1">
    <source>
        <dbReference type="ARBA" id="ARBA00022679"/>
    </source>
</evidence>
<comment type="caution">
    <text evidence="3">The sequence shown here is derived from an EMBL/GenBank/DDBJ whole genome shotgun (WGS) entry which is preliminary data.</text>
</comment>
<proteinExistence type="predicted"/>
<evidence type="ECO:0000313" key="4">
    <source>
        <dbReference type="Proteomes" id="UP001203136"/>
    </source>
</evidence>
<dbReference type="GO" id="GO:0032259">
    <property type="term" value="P:methylation"/>
    <property type="evidence" value="ECO:0007669"/>
    <property type="project" value="UniProtKB-KW"/>
</dbReference>
<dbReference type="PANTHER" id="PTHR43861">
    <property type="entry name" value="TRANS-ACONITATE 2-METHYLTRANSFERASE-RELATED"/>
    <property type="match status" value="1"/>
</dbReference>
<feature type="domain" description="Methyltransferase" evidence="2">
    <location>
        <begin position="46"/>
        <end position="138"/>
    </location>
</feature>
<evidence type="ECO:0000259" key="2">
    <source>
        <dbReference type="Pfam" id="PF13649"/>
    </source>
</evidence>
<dbReference type="CDD" id="cd02440">
    <property type="entry name" value="AdoMet_MTases"/>
    <property type="match status" value="1"/>
</dbReference>
<dbReference type="PANTHER" id="PTHR43861:SF3">
    <property type="entry name" value="PUTATIVE (AFU_ORTHOLOGUE AFUA_2G14390)-RELATED"/>
    <property type="match status" value="1"/>
</dbReference>
<dbReference type="InterPro" id="IPR041698">
    <property type="entry name" value="Methyltransf_25"/>
</dbReference>
<dbReference type="GO" id="GO:0008168">
    <property type="term" value="F:methyltransferase activity"/>
    <property type="evidence" value="ECO:0007669"/>
    <property type="project" value="UniProtKB-KW"/>
</dbReference>
<protein>
    <submittedName>
        <fullName evidence="3">Class I SAM-dependent methyltransferase</fullName>
    </submittedName>
</protein>
<dbReference type="InterPro" id="IPR029063">
    <property type="entry name" value="SAM-dependent_MTases_sf"/>
</dbReference>
<dbReference type="AlphaFoldDB" id="A0AAW5EX63"/>
<organism evidence="3 4">
    <name type="scientific">Clostridium symbiosum</name>
    <name type="common">Bacteroides symbiosus</name>
    <dbReference type="NCBI Taxonomy" id="1512"/>
    <lineage>
        <taxon>Bacteria</taxon>
        <taxon>Bacillati</taxon>
        <taxon>Bacillota</taxon>
        <taxon>Clostridia</taxon>
        <taxon>Lachnospirales</taxon>
        <taxon>Lachnospiraceae</taxon>
        <taxon>Otoolea</taxon>
    </lineage>
</organism>
<gene>
    <name evidence="3" type="ORF">K5I21_02985</name>
</gene>
<dbReference type="Pfam" id="PF13649">
    <property type="entry name" value="Methyltransf_25"/>
    <property type="match status" value="1"/>
</dbReference>
<keyword evidence="3" id="KW-0489">Methyltransferase</keyword>
<evidence type="ECO:0000313" key="3">
    <source>
        <dbReference type="EMBL" id="MCK0084858.1"/>
    </source>
</evidence>
<accession>A0AAW5EX63</accession>
<keyword evidence="1" id="KW-0808">Transferase</keyword>
<sequence>MSNYYQDNLNANGLYQVYQTELPRIRQYLQAEIDYVKKALTGNEHILEIGAGYGRIMKELSPAAAAVTGIDISDNSVQLGKEYLKGCTNCRLLTMDAHSLTFDGEFDVVICLQNGLSAVKGNPGELIRGCLNALKPGGTAYFSTYSDKIWETRLDWFREQARKGLLGEVDEEKTKDGVIICKDGFRADTFSRQDFISLGEASGCRYEVDETDSSSLFLIIFKH</sequence>
<dbReference type="SUPFAM" id="SSF53335">
    <property type="entry name" value="S-adenosyl-L-methionine-dependent methyltransferases"/>
    <property type="match status" value="1"/>
</dbReference>
<dbReference type="Proteomes" id="UP001203136">
    <property type="component" value="Unassembled WGS sequence"/>
</dbReference>
<dbReference type="RefSeq" id="WP_003504951.1">
    <property type="nucleotide sequence ID" value="NZ_BAABZD010000013.1"/>
</dbReference>
<dbReference type="Gene3D" id="3.40.50.150">
    <property type="entry name" value="Vaccinia Virus protein VP39"/>
    <property type="match status" value="1"/>
</dbReference>
<reference evidence="3" key="1">
    <citation type="journal article" date="2022" name="Cell Host Microbe">
        <title>Colonization of the live biotherapeutic product VE303 and modulation of the microbiota and metabolites in healthy volunteers.</title>
        <authorList>
            <person name="Dsouza M."/>
            <person name="Menon R."/>
            <person name="Crossette E."/>
            <person name="Bhattarai S.K."/>
            <person name="Schneider J."/>
            <person name="Kim Y.G."/>
            <person name="Reddy S."/>
            <person name="Caballero S."/>
            <person name="Felix C."/>
            <person name="Cornacchione L."/>
            <person name="Hendrickson J."/>
            <person name="Watson A.R."/>
            <person name="Minot S.S."/>
            <person name="Greenfield N."/>
            <person name="Schopf L."/>
            <person name="Szabady R."/>
            <person name="Patarroyo J."/>
            <person name="Smith W."/>
            <person name="Harrison P."/>
            <person name="Kuijper E.J."/>
            <person name="Kelly C.P."/>
            <person name="Olle B."/>
            <person name="Bobilev D."/>
            <person name="Silber J.L."/>
            <person name="Bucci V."/>
            <person name="Roberts B."/>
            <person name="Faith J."/>
            <person name="Norman J.M."/>
        </authorList>
    </citation>
    <scope>NUCLEOTIDE SEQUENCE</scope>
    <source>
        <strain evidence="3">VE303-04</strain>
    </source>
</reference>
<dbReference type="EMBL" id="JAINVB010000001">
    <property type="protein sequence ID" value="MCK0084858.1"/>
    <property type="molecule type" value="Genomic_DNA"/>
</dbReference>